<comment type="caution">
    <text evidence="1">The sequence shown here is derived from an EMBL/GenBank/DDBJ whole genome shotgun (WGS) entry which is preliminary data.</text>
</comment>
<proteinExistence type="predicted"/>
<dbReference type="EMBL" id="JAQGEF010000007">
    <property type="protein sequence ID" value="MDA3614688.1"/>
    <property type="molecule type" value="Genomic_DNA"/>
</dbReference>
<organism evidence="1 2">
    <name type="scientific">Polluticaenibacter yanchengensis</name>
    <dbReference type="NCBI Taxonomy" id="3014562"/>
    <lineage>
        <taxon>Bacteria</taxon>
        <taxon>Pseudomonadati</taxon>
        <taxon>Bacteroidota</taxon>
        <taxon>Chitinophagia</taxon>
        <taxon>Chitinophagales</taxon>
        <taxon>Chitinophagaceae</taxon>
        <taxon>Polluticaenibacter</taxon>
    </lineage>
</organism>
<dbReference type="RefSeq" id="WP_407031013.1">
    <property type="nucleotide sequence ID" value="NZ_JAQGEF010000007.1"/>
</dbReference>
<evidence type="ECO:0000313" key="2">
    <source>
        <dbReference type="Proteomes" id="UP001210231"/>
    </source>
</evidence>
<gene>
    <name evidence="1" type="ORF">O3P16_07705</name>
</gene>
<protein>
    <submittedName>
        <fullName evidence="1">Uncharacterized protein</fullName>
    </submittedName>
</protein>
<evidence type="ECO:0000313" key="1">
    <source>
        <dbReference type="EMBL" id="MDA3614688.1"/>
    </source>
</evidence>
<dbReference type="Proteomes" id="UP001210231">
    <property type="component" value="Unassembled WGS sequence"/>
</dbReference>
<reference evidence="1 2" key="1">
    <citation type="submission" date="2022-12" db="EMBL/GenBank/DDBJ databases">
        <title>Chitinophagaceae gen. sp. nov., a new member of the family Chitinophagaceae, isolated from soil in a chemical factory.</title>
        <authorList>
            <person name="Ke Z."/>
        </authorList>
    </citation>
    <scope>NUCLEOTIDE SEQUENCE [LARGE SCALE GENOMIC DNA]</scope>
    <source>
        <strain evidence="1 2">LY-5</strain>
    </source>
</reference>
<accession>A0ABT4UIN7</accession>
<name>A0ABT4UIN7_9BACT</name>
<keyword evidence="2" id="KW-1185">Reference proteome</keyword>
<sequence length="65" mass="7592">MQEFIITYSIKRFDRNLTAGIVSTESQNIESVQEKAFELIEEHFKENEKNLFKNLKEISITVTPA</sequence>